<dbReference type="Proteomes" id="UP001153269">
    <property type="component" value="Unassembled WGS sequence"/>
</dbReference>
<organism evidence="2 3">
    <name type="scientific">Pleuronectes platessa</name>
    <name type="common">European plaice</name>
    <dbReference type="NCBI Taxonomy" id="8262"/>
    <lineage>
        <taxon>Eukaryota</taxon>
        <taxon>Metazoa</taxon>
        <taxon>Chordata</taxon>
        <taxon>Craniata</taxon>
        <taxon>Vertebrata</taxon>
        <taxon>Euteleostomi</taxon>
        <taxon>Actinopterygii</taxon>
        <taxon>Neopterygii</taxon>
        <taxon>Teleostei</taxon>
        <taxon>Neoteleostei</taxon>
        <taxon>Acanthomorphata</taxon>
        <taxon>Carangaria</taxon>
        <taxon>Pleuronectiformes</taxon>
        <taxon>Pleuronectoidei</taxon>
        <taxon>Pleuronectidae</taxon>
        <taxon>Pleuronectes</taxon>
    </lineage>
</organism>
<evidence type="ECO:0000313" key="3">
    <source>
        <dbReference type="Proteomes" id="UP001153269"/>
    </source>
</evidence>
<evidence type="ECO:0000313" key="2">
    <source>
        <dbReference type="EMBL" id="CAB1419581.1"/>
    </source>
</evidence>
<dbReference type="AlphaFoldDB" id="A0A9N7YBF4"/>
<evidence type="ECO:0000256" key="1">
    <source>
        <dbReference type="SAM" id="MobiDB-lite"/>
    </source>
</evidence>
<dbReference type="EMBL" id="CADEAL010000399">
    <property type="protein sequence ID" value="CAB1419581.1"/>
    <property type="molecule type" value="Genomic_DNA"/>
</dbReference>
<gene>
    <name evidence="2" type="ORF">PLEPLA_LOCUS7429</name>
</gene>
<name>A0A9N7YBF4_PLEPL</name>
<sequence>MRGHHKNRHVIWPGRLNILTAIDGHQLLGPALWSVTDGPNLTFSPSGEGCRARGLKTSSRSDGCFSVDGDTEDMACQSRTLSDESERASSGMPDMSPMRQANLAGQAEPAGRRWSLERGYVYKVVEEMCFY</sequence>
<accession>A0A9N7YBF4</accession>
<comment type="caution">
    <text evidence="2">The sequence shown here is derived from an EMBL/GenBank/DDBJ whole genome shotgun (WGS) entry which is preliminary data.</text>
</comment>
<keyword evidence="3" id="KW-1185">Reference proteome</keyword>
<protein>
    <submittedName>
        <fullName evidence="2">Uncharacterized protein</fullName>
    </submittedName>
</protein>
<feature type="region of interest" description="Disordered" evidence="1">
    <location>
        <begin position="76"/>
        <end position="98"/>
    </location>
</feature>
<proteinExistence type="predicted"/>
<reference evidence="2" key="1">
    <citation type="submission" date="2020-03" db="EMBL/GenBank/DDBJ databases">
        <authorList>
            <person name="Weist P."/>
        </authorList>
    </citation>
    <scope>NUCLEOTIDE SEQUENCE</scope>
</reference>